<accession>A0ACC0MCJ7</accession>
<dbReference type="Proteomes" id="UP001062846">
    <property type="component" value="Chromosome 9"/>
</dbReference>
<proteinExistence type="predicted"/>
<gene>
    <name evidence="1" type="ORF">RHMOL_Rhmol09G0086400</name>
</gene>
<sequence length="66" mass="7329">MVVISQIKKFIGAYIGEAQLKSLQPGTTERARGERTARACSQQRSLLQFHTQARATLLVLPTKRSS</sequence>
<evidence type="ECO:0000313" key="1">
    <source>
        <dbReference type="EMBL" id="KAI8538227.1"/>
    </source>
</evidence>
<dbReference type="EMBL" id="CM046396">
    <property type="protein sequence ID" value="KAI8538227.1"/>
    <property type="molecule type" value="Genomic_DNA"/>
</dbReference>
<keyword evidence="2" id="KW-1185">Reference proteome</keyword>
<reference evidence="1" key="1">
    <citation type="submission" date="2022-02" db="EMBL/GenBank/DDBJ databases">
        <title>Plant Genome Project.</title>
        <authorList>
            <person name="Zhang R.-G."/>
        </authorList>
    </citation>
    <scope>NUCLEOTIDE SEQUENCE</scope>
    <source>
        <strain evidence="1">AT1</strain>
    </source>
</reference>
<protein>
    <submittedName>
        <fullName evidence="1">Uncharacterized protein</fullName>
    </submittedName>
</protein>
<evidence type="ECO:0000313" key="2">
    <source>
        <dbReference type="Proteomes" id="UP001062846"/>
    </source>
</evidence>
<name>A0ACC0MCJ7_RHOML</name>
<comment type="caution">
    <text evidence="1">The sequence shown here is derived from an EMBL/GenBank/DDBJ whole genome shotgun (WGS) entry which is preliminary data.</text>
</comment>
<organism evidence="1 2">
    <name type="scientific">Rhododendron molle</name>
    <name type="common">Chinese azalea</name>
    <name type="synonym">Azalea mollis</name>
    <dbReference type="NCBI Taxonomy" id="49168"/>
    <lineage>
        <taxon>Eukaryota</taxon>
        <taxon>Viridiplantae</taxon>
        <taxon>Streptophyta</taxon>
        <taxon>Embryophyta</taxon>
        <taxon>Tracheophyta</taxon>
        <taxon>Spermatophyta</taxon>
        <taxon>Magnoliopsida</taxon>
        <taxon>eudicotyledons</taxon>
        <taxon>Gunneridae</taxon>
        <taxon>Pentapetalae</taxon>
        <taxon>asterids</taxon>
        <taxon>Ericales</taxon>
        <taxon>Ericaceae</taxon>
        <taxon>Ericoideae</taxon>
        <taxon>Rhodoreae</taxon>
        <taxon>Rhododendron</taxon>
    </lineage>
</organism>